<accession>A0A024GHP4</accession>
<comment type="caution">
    <text evidence="1">The sequence shown here is derived from an EMBL/GenBank/DDBJ whole genome shotgun (WGS) entry which is preliminary data.</text>
</comment>
<evidence type="ECO:0000313" key="2">
    <source>
        <dbReference type="Proteomes" id="UP000053237"/>
    </source>
</evidence>
<dbReference type="AlphaFoldDB" id="A0A024GHP4"/>
<dbReference type="EMBL" id="CAIX01000125">
    <property type="protein sequence ID" value="CCI46388.1"/>
    <property type="molecule type" value="Genomic_DNA"/>
</dbReference>
<organism evidence="1 2">
    <name type="scientific">Albugo candida</name>
    <dbReference type="NCBI Taxonomy" id="65357"/>
    <lineage>
        <taxon>Eukaryota</taxon>
        <taxon>Sar</taxon>
        <taxon>Stramenopiles</taxon>
        <taxon>Oomycota</taxon>
        <taxon>Peronosporomycetes</taxon>
        <taxon>Albuginales</taxon>
        <taxon>Albuginaceae</taxon>
        <taxon>Albugo</taxon>
    </lineage>
</organism>
<name>A0A024GHP4_9STRA</name>
<gene>
    <name evidence="1" type="ORF">BN9_073170</name>
</gene>
<sequence>MDLCMPVDSAVCLACKGQLAATVPANAKQRAMIQMQLGFMLLKIMERFFCAQLIYSTRGGLVMNEAFKLCKL</sequence>
<proteinExistence type="predicted"/>
<reference evidence="1 2" key="1">
    <citation type="submission" date="2012-05" db="EMBL/GenBank/DDBJ databases">
        <title>Recombination and specialization in a pathogen metapopulation.</title>
        <authorList>
            <person name="Gardiner A."/>
            <person name="Kemen E."/>
            <person name="Schultz-Larsen T."/>
            <person name="MacLean D."/>
            <person name="Van Oosterhout C."/>
            <person name="Jones J.D.G."/>
        </authorList>
    </citation>
    <scope>NUCLEOTIDE SEQUENCE [LARGE SCALE GENOMIC DNA]</scope>
    <source>
        <strain evidence="1 2">Ac Nc2</strain>
    </source>
</reference>
<evidence type="ECO:0000313" key="1">
    <source>
        <dbReference type="EMBL" id="CCI46388.1"/>
    </source>
</evidence>
<dbReference type="InParanoid" id="A0A024GHP4"/>
<keyword evidence="2" id="KW-1185">Reference proteome</keyword>
<dbReference type="Proteomes" id="UP000053237">
    <property type="component" value="Unassembled WGS sequence"/>
</dbReference>
<protein>
    <submittedName>
        <fullName evidence="1">Uncharacterized protein</fullName>
    </submittedName>
</protein>